<comment type="caution">
    <text evidence="1">The sequence shown here is derived from an EMBL/GenBank/DDBJ whole genome shotgun (WGS) entry which is preliminary data.</text>
</comment>
<keyword evidence="2" id="KW-1185">Reference proteome</keyword>
<dbReference type="EMBL" id="BGPR01000716">
    <property type="protein sequence ID" value="GBM32732.1"/>
    <property type="molecule type" value="Genomic_DNA"/>
</dbReference>
<dbReference type="AlphaFoldDB" id="A0A4Y2ETZ4"/>
<dbReference type="Proteomes" id="UP000499080">
    <property type="component" value="Unassembled WGS sequence"/>
</dbReference>
<evidence type="ECO:0000313" key="2">
    <source>
        <dbReference type="Proteomes" id="UP000499080"/>
    </source>
</evidence>
<dbReference type="OrthoDB" id="6561866at2759"/>
<protein>
    <submittedName>
        <fullName evidence="1">Uncharacterized protein</fullName>
    </submittedName>
</protein>
<name>A0A4Y2ETZ4_ARAVE</name>
<reference evidence="1 2" key="1">
    <citation type="journal article" date="2019" name="Sci. Rep.">
        <title>Orb-weaving spider Araneus ventricosus genome elucidates the spidroin gene catalogue.</title>
        <authorList>
            <person name="Kono N."/>
            <person name="Nakamura H."/>
            <person name="Ohtoshi R."/>
            <person name="Moran D.A.P."/>
            <person name="Shinohara A."/>
            <person name="Yoshida Y."/>
            <person name="Fujiwara M."/>
            <person name="Mori M."/>
            <person name="Tomita M."/>
            <person name="Arakawa K."/>
        </authorList>
    </citation>
    <scope>NUCLEOTIDE SEQUENCE [LARGE SCALE GENOMIC DNA]</scope>
</reference>
<gene>
    <name evidence="1" type="ORF">AVEN_69635_1</name>
</gene>
<proteinExistence type="predicted"/>
<organism evidence="1 2">
    <name type="scientific">Araneus ventricosus</name>
    <name type="common">Orbweaver spider</name>
    <name type="synonym">Epeira ventricosa</name>
    <dbReference type="NCBI Taxonomy" id="182803"/>
    <lineage>
        <taxon>Eukaryota</taxon>
        <taxon>Metazoa</taxon>
        <taxon>Ecdysozoa</taxon>
        <taxon>Arthropoda</taxon>
        <taxon>Chelicerata</taxon>
        <taxon>Arachnida</taxon>
        <taxon>Araneae</taxon>
        <taxon>Araneomorphae</taxon>
        <taxon>Entelegynae</taxon>
        <taxon>Araneoidea</taxon>
        <taxon>Araneidae</taxon>
        <taxon>Araneus</taxon>
    </lineage>
</organism>
<accession>A0A4Y2ETZ4</accession>
<evidence type="ECO:0000313" key="1">
    <source>
        <dbReference type="EMBL" id="GBM32732.1"/>
    </source>
</evidence>
<sequence>MGALLATPVTVALSLLSTRPSDIHGNEIVYNLAKEGSSHPIPSSSEITFLELFSRKKAKNKSEWLVPPSHHWYKGRKPGLTYPYHATGSPVPVFHLGQQDLPSLP</sequence>